<proteinExistence type="predicted"/>
<sequence>MEPVPSGNLPPGFDSSSCRSV</sequence>
<feature type="region of interest" description="Disordered" evidence="1">
    <location>
        <begin position="1"/>
        <end position="21"/>
    </location>
</feature>
<evidence type="ECO:0000313" key="3">
    <source>
        <dbReference type="Proteomes" id="UP000607653"/>
    </source>
</evidence>
<evidence type="ECO:0000313" key="2">
    <source>
        <dbReference type="EMBL" id="DAD46225.1"/>
    </source>
</evidence>
<protein>
    <submittedName>
        <fullName evidence="2">Uncharacterized protein</fullName>
    </submittedName>
</protein>
<organism evidence="2 3">
    <name type="scientific">Nelumbo nucifera</name>
    <name type="common">Sacred lotus</name>
    <dbReference type="NCBI Taxonomy" id="4432"/>
    <lineage>
        <taxon>Eukaryota</taxon>
        <taxon>Viridiplantae</taxon>
        <taxon>Streptophyta</taxon>
        <taxon>Embryophyta</taxon>
        <taxon>Tracheophyta</taxon>
        <taxon>Spermatophyta</taxon>
        <taxon>Magnoliopsida</taxon>
        <taxon>Proteales</taxon>
        <taxon>Nelumbonaceae</taxon>
        <taxon>Nelumbo</taxon>
    </lineage>
</organism>
<dbReference type="Proteomes" id="UP000607653">
    <property type="component" value="Unassembled WGS sequence"/>
</dbReference>
<dbReference type="EMBL" id="DUZY01000007">
    <property type="protein sequence ID" value="DAD46225.1"/>
    <property type="molecule type" value="Genomic_DNA"/>
</dbReference>
<gene>
    <name evidence="2" type="ORF">HUJ06_004455</name>
</gene>
<evidence type="ECO:0000256" key="1">
    <source>
        <dbReference type="SAM" id="MobiDB-lite"/>
    </source>
</evidence>
<comment type="caution">
    <text evidence="2">The sequence shown here is derived from an EMBL/GenBank/DDBJ whole genome shotgun (WGS) entry which is preliminary data.</text>
</comment>
<keyword evidence="3" id="KW-1185">Reference proteome</keyword>
<reference evidence="2 3" key="1">
    <citation type="journal article" date="2020" name="Mol. Biol. Evol.">
        <title>Distinct Expression and Methylation Patterns for Genes with Different Fates following a Single Whole-Genome Duplication in Flowering Plants.</title>
        <authorList>
            <person name="Shi T."/>
            <person name="Rahmani R.S."/>
            <person name="Gugger P.F."/>
            <person name="Wang M."/>
            <person name="Li H."/>
            <person name="Zhang Y."/>
            <person name="Li Z."/>
            <person name="Wang Q."/>
            <person name="Van de Peer Y."/>
            <person name="Marchal K."/>
            <person name="Chen J."/>
        </authorList>
    </citation>
    <scope>NUCLEOTIDE SEQUENCE [LARGE SCALE GENOMIC DNA]</scope>
    <source>
        <tissue evidence="2">Leaf</tissue>
    </source>
</reference>
<dbReference type="AlphaFoldDB" id="A0A822ZS40"/>
<name>A0A822ZS40_NELNU</name>
<accession>A0A822ZS40</accession>